<feature type="transmembrane region" description="Helical" evidence="1">
    <location>
        <begin position="309"/>
        <end position="330"/>
    </location>
</feature>
<gene>
    <name evidence="2" type="ORF">MNB_SM-4-1414</name>
</gene>
<keyword evidence="1" id="KW-0812">Transmembrane</keyword>
<feature type="transmembrane region" description="Helical" evidence="1">
    <location>
        <begin position="276"/>
        <end position="297"/>
    </location>
</feature>
<sequence length="699" mass="79505">MKYANYLILGFLLLCAVLLKDSIHISTNLLSLFAPKESLEKLSIANELGYSKEMFVLVKGFDKKSKKTLKALVKEFKNLDEIQSITYKIKPSQEIQKYYREYHSILADFDNGTLSEVTLKQKLKKLYDGISSSVVYRPIDKSDPLNLFTIKEKEMPGHKGKYITIGKEGYLLKITTKIEPSQMDGARLLYTKVEAILKNYPETVAFAPFFYSVENSAKIKGDVTFIVVLSTILLLLIYLVMLRDIKLLSHTFTALVSSMLFATLVCTTLVENFGVLSLAFGTTLTAVSIDYFFHYYFHGFYQSKKRMDISVFYGFVTTIVAFGVFALMPVAMIAQISLFALLSLSFAYVLFTFVFPYLEIKPCKSIKHESKKSFVVSSVLVSIVSVLLLVYSVLTISFDTNVRNLDYQNTKLQKLQKLFSSANTHKLYPVIVQAKNREKLLETLYLLKDSQNNSFSFSNFIPQNKQCLEKVEKFQKYDFVDLNFRLNKEAKILGFRENYFKEAYLGLDKVPKCKSIDWTIFESLGLSLLKKEGIYYTIAMVEDVQKSTSIQNVEPIDVGSIFARVATEMLHNIVLYSFAVLIVVFGLLILSVRRRFFYALNYILFPLGFTLALVSTFYELNIMHLFSLIILIAIGIDYGIYMSKSNELRSTALSIKYSLLSTFAAFGVLLFSSITALYSIGLVISLGVSALFILTKVMR</sequence>
<organism evidence="2">
    <name type="scientific">hydrothermal vent metagenome</name>
    <dbReference type="NCBI Taxonomy" id="652676"/>
    <lineage>
        <taxon>unclassified sequences</taxon>
        <taxon>metagenomes</taxon>
        <taxon>ecological metagenomes</taxon>
    </lineage>
</organism>
<evidence type="ECO:0000256" key="1">
    <source>
        <dbReference type="SAM" id="Phobius"/>
    </source>
</evidence>
<proteinExistence type="predicted"/>
<name>A0A1W1CRJ8_9ZZZZ</name>
<feature type="transmembrane region" description="Helical" evidence="1">
    <location>
        <begin position="374"/>
        <end position="394"/>
    </location>
</feature>
<dbReference type="AlphaFoldDB" id="A0A1W1CRJ8"/>
<evidence type="ECO:0000313" key="2">
    <source>
        <dbReference type="EMBL" id="SFV68508.1"/>
    </source>
</evidence>
<feature type="transmembrane region" description="Helical" evidence="1">
    <location>
        <begin position="624"/>
        <end position="641"/>
    </location>
</feature>
<feature type="transmembrane region" description="Helical" evidence="1">
    <location>
        <begin position="653"/>
        <end position="671"/>
    </location>
</feature>
<feature type="transmembrane region" description="Helical" evidence="1">
    <location>
        <begin position="599"/>
        <end position="618"/>
    </location>
</feature>
<feature type="transmembrane region" description="Helical" evidence="1">
    <location>
        <begin position="336"/>
        <end position="358"/>
    </location>
</feature>
<accession>A0A1W1CRJ8</accession>
<keyword evidence="1" id="KW-1133">Transmembrane helix</keyword>
<feature type="transmembrane region" description="Helical" evidence="1">
    <location>
        <begin position="677"/>
        <end position="695"/>
    </location>
</feature>
<reference evidence="2" key="1">
    <citation type="submission" date="2016-10" db="EMBL/GenBank/DDBJ databases">
        <authorList>
            <person name="de Groot N.N."/>
        </authorList>
    </citation>
    <scope>NUCLEOTIDE SEQUENCE</scope>
</reference>
<feature type="transmembrane region" description="Helical" evidence="1">
    <location>
        <begin position="573"/>
        <end position="592"/>
    </location>
</feature>
<feature type="transmembrane region" description="Helical" evidence="1">
    <location>
        <begin position="223"/>
        <end position="240"/>
    </location>
</feature>
<dbReference type="SUPFAM" id="SSF82866">
    <property type="entry name" value="Multidrug efflux transporter AcrB transmembrane domain"/>
    <property type="match status" value="2"/>
</dbReference>
<keyword evidence="1" id="KW-0472">Membrane</keyword>
<protein>
    <submittedName>
        <fullName evidence="2">FIG021862: membrane protein, exporter</fullName>
    </submittedName>
</protein>
<dbReference type="EMBL" id="FPHF01000105">
    <property type="protein sequence ID" value="SFV68508.1"/>
    <property type="molecule type" value="Genomic_DNA"/>
</dbReference>
<feature type="transmembrane region" description="Helical" evidence="1">
    <location>
        <begin position="252"/>
        <end position="270"/>
    </location>
</feature>